<evidence type="ECO:0000256" key="3">
    <source>
        <dbReference type="ARBA" id="ARBA00005784"/>
    </source>
</evidence>
<gene>
    <name evidence="8" type="ORF">GSCOC_T00023527001</name>
</gene>
<dbReference type="OMA" id="IDRPYPC"/>
<feature type="compositionally biased region" description="Polar residues" evidence="7">
    <location>
        <begin position="14"/>
        <end position="33"/>
    </location>
</feature>
<evidence type="ECO:0000313" key="8">
    <source>
        <dbReference type="EMBL" id="CDP06617.1"/>
    </source>
</evidence>
<dbReference type="PANTHER" id="PTHR21562:SF83">
    <property type="entry name" value="PECTIN ACETYLESTERASE 4"/>
    <property type="match status" value="1"/>
</dbReference>
<dbReference type="Gramene" id="CDP06617">
    <property type="protein sequence ID" value="CDP06617"/>
    <property type="gene ID" value="GSCOC_T00023527001"/>
</dbReference>
<dbReference type="GO" id="GO:0071555">
    <property type="term" value="P:cell wall organization"/>
    <property type="evidence" value="ECO:0007669"/>
    <property type="project" value="UniProtKB-KW"/>
</dbReference>
<evidence type="ECO:0000313" key="9">
    <source>
        <dbReference type="Proteomes" id="UP000295252"/>
    </source>
</evidence>
<evidence type="ECO:0000256" key="5">
    <source>
        <dbReference type="ARBA" id="ARBA00023316"/>
    </source>
</evidence>
<dbReference type="InParanoid" id="A0A068UED1"/>
<evidence type="ECO:0000256" key="7">
    <source>
        <dbReference type="SAM" id="MobiDB-lite"/>
    </source>
</evidence>
<dbReference type="EC" id="3.1.1.-" evidence="6"/>
<dbReference type="AlphaFoldDB" id="A0A068UED1"/>
<protein>
    <recommendedName>
        <fullName evidence="6">Pectin acetylesterase</fullName>
        <ecNumber evidence="6">3.1.1.-</ecNumber>
    </recommendedName>
</protein>
<dbReference type="Proteomes" id="UP000295252">
    <property type="component" value="Chromosome VIII"/>
</dbReference>
<keyword evidence="4 6" id="KW-0134">Cell wall</keyword>
<reference evidence="9" key="1">
    <citation type="journal article" date="2014" name="Science">
        <title>The coffee genome provides insight into the convergent evolution of caffeine biosynthesis.</title>
        <authorList>
            <person name="Denoeud F."/>
            <person name="Carretero-Paulet L."/>
            <person name="Dereeper A."/>
            <person name="Droc G."/>
            <person name="Guyot R."/>
            <person name="Pietrella M."/>
            <person name="Zheng C."/>
            <person name="Alberti A."/>
            <person name="Anthony F."/>
            <person name="Aprea G."/>
            <person name="Aury J.M."/>
            <person name="Bento P."/>
            <person name="Bernard M."/>
            <person name="Bocs S."/>
            <person name="Campa C."/>
            <person name="Cenci A."/>
            <person name="Combes M.C."/>
            <person name="Crouzillat D."/>
            <person name="Da Silva C."/>
            <person name="Daddiego L."/>
            <person name="De Bellis F."/>
            <person name="Dussert S."/>
            <person name="Garsmeur O."/>
            <person name="Gayraud T."/>
            <person name="Guignon V."/>
            <person name="Jahn K."/>
            <person name="Jamilloux V."/>
            <person name="Joet T."/>
            <person name="Labadie K."/>
            <person name="Lan T."/>
            <person name="Leclercq J."/>
            <person name="Lepelley M."/>
            <person name="Leroy T."/>
            <person name="Li L.T."/>
            <person name="Librado P."/>
            <person name="Lopez L."/>
            <person name="Munoz A."/>
            <person name="Noel B."/>
            <person name="Pallavicini A."/>
            <person name="Perrotta G."/>
            <person name="Poncet V."/>
            <person name="Pot D."/>
            <person name="Priyono X."/>
            <person name="Rigoreau M."/>
            <person name="Rouard M."/>
            <person name="Rozas J."/>
            <person name="Tranchant-Dubreuil C."/>
            <person name="VanBuren R."/>
            <person name="Zhang Q."/>
            <person name="Andrade A.C."/>
            <person name="Argout X."/>
            <person name="Bertrand B."/>
            <person name="de Kochko A."/>
            <person name="Graziosi G."/>
            <person name="Henry R.J."/>
            <person name="Jayarama X."/>
            <person name="Ming R."/>
            <person name="Nagai C."/>
            <person name="Rounsley S."/>
            <person name="Sankoff D."/>
            <person name="Giuliano G."/>
            <person name="Albert V.A."/>
            <person name="Wincker P."/>
            <person name="Lashermes P."/>
        </authorList>
    </citation>
    <scope>NUCLEOTIDE SEQUENCE [LARGE SCALE GENOMIC DNA]</scope>
    <source>
        <strain evidence="9">cv. DH200-94</strain>
    </source>
</reference>
<dbReference type="Pfam" id="PF03283">
    <property type="entry name" value="PAE"/>
    <property type="match status" value="1"/>
</dbReference>
<proteinExistence type="inferred from homology"/>
<keyword evidence="6" id="KW-0378">Hydrolase</keyword>
<comment type="subcellular location">
    <subcellularLocation>
        <location evidence="2 6">Secreted</location>
        <location evidence="2 6">Cell wall</location>
    </subcellularLocation>
</comment>
<dbReference type="PhylomeDB" id="A0A068UED1"/>
<evidence type="ECO:0000256" key="2">
    <source>
        <dbReference type="ARBA" id="ARBA00004191"/>
    </source>
</evidence>
<dbReference type="EMBL" id="HG739106">
    <property type="protein sequence ID" value="CDP06617.1"/>
    <property type="molecule type" value="Genomic_DNA"/>
</dbReference>
<comment type="function">
    <text evidence="1 6">Hydrolyzes acetyl esters in homogalacturonan regions of pectin. In type I primary cell wall, galacturonic acid residues of pectin can be acetylated at the O-2 and O-3 positions. Decreasing the degree of acetylation of pectin gels in vitro alters their physical properties.</text>
</comment>
<keyword evidence="5 6" id="KW-0961">Cell wall biogenesis/degradation</keyword>
<organism evidence="8 9">
    <name type="scientific">Coffea canephora</name>
    <name type="common">Robusta coffee</name>
    <dbReference type="NCBI Taxonomy" id="49390"/>
    <lineage>
        <taxon>Eukaryota</taxon>
        <taxon>Viridiplantae</taxon>
        <taxon>Streptophyta</taxon>
        <taxon>Embryophyta</taxon>
        <taxon>Tracheophyta</taxon>
        <taxon>Spermatophyta</taxon>
        <taxon>Magnoliopsida</taxon>
        <taxon>eudicotyledons</taxon>
        <taxon>Gunneridae</taxon>
        <taxon>Pentapetalae</taxon>
        <taxon>asterids</taxon>
        <taxon>lamiids</taxon>
        <taxon>Gentianales</taxon>
        <taxon>Rubiaceae</taxon>
        <taxon>Ixoroideae</taxon>
        <taxon>Gardenieae complex</taxon>
        <taxon>Bertiereae - Coffeeae clade</taxon>
        <taxon>Coffeeae</taxon>
        <taxon>Coffea</taxon>
    </lineage>
</organism>
<dbReference type="FunCoup" id="A0A068UED1">
    <property type="interactions" value="353"/>
</dbReference>
<dbReference type="GO" id="GO:0016787">
    <property type="term" value="F:hydrolase activity"/>
    <property type="evidence" value="ECO:0007669"/>
    <property type="project" value="UniProtKB-KW"/>
</dbReference>
<dbReference type="OrthoDB" id="2015280at2759"/>
<accession>A0A068UED1</accession>
<keyword evidence="9" id="KW-1185">Reference proteome</keyword>
<sequence length="487" mass="54080">MVGEPELALDESCGRQSAVSRSSKMANQNQQRSLHLPHLAGPRGLGSGWSRRELIILAAVVIVTILIFSHSSPKYSSTIVGNHTDKSSNSAPPSSASRHSDWIPFTPLTNAHHKAALCLDGSVPGYHMEKGFGSGSHDWVLHIEGGGWCNTIASCSSRKKTALGSSKYMDAPVQFSGILSHDPLQNPAGGLFYRFALSMLCQDFYNWNKVKIRYCDGASFSGHPDAESKNGPELFFRGQLIWEAVMDQLLSLGLSNARQALLSGCSAGGLATLLHCDNFQGILPKGATVKCLADAGFFLNEKDVAGNHTIESFYRDVVNLQGIAKSLNKDCLSKMEPHKCFFPQEFIENIKTPLFLVHPAYDFWQIRNILAPDESDSQRTWLSCKLNIFNCNPSQLEVLRGFRNSLLKTLGKFQQNKEGGMFINSCFIHCQTWMAETWHSPTSPRINNRTIAECVGDWYFNRKEAKEVDRPFPCNPTCYNMDFTRGL</sequence>
<feature type="region of interest" description="Disordered" evidence="7">
    <location>
        <begin position="1"/>
        <end position="40"/>
    </location>
</feature>
<dbReference type="PANTHER" id="PTHR21562">
    <property type="entry name" value="NOTUM-RELATED"/>
    <property type="match status" value="1"/>
</dbReference>
<evidence type="ECO:0000256" key="4">
    <source>
        <dbReference type="ARBA" id="ARBA00022512"/>
    </source>
</evidence>
<dbReference type="InterPro" id="IPR004963">
    <property type="entry name" value="PAE/NOTUM"/>
</dbReference>
<name>A0A068UED1_COFCA</name>
<dbReference type="STRING" id="49390.A0A068UED1"/>
<keyword evidence="6" id="KW-0964">Secreted</keyword>
<comment type="similarity">
    <text evidence="3 6">Belongs to the pectinacetylesterase family.</text>
</comment>
<dbReference type="ESTHER" id="cofca-a0a068ued1">
    <property type="family name" value="Pectinacetylesterase-Notum"/>
</dbReference>
<evidence type="ECO:0000256" key="1">
    <source>
        <dbReference type="ARBA" id="ARBA00003534"/>
    </source>
</evidence>
<evidence type="ECO:0000256" key="6">
    <source>
        <dbReference type="RuleBase" id="RU363114"/>
    </source>
</evidence>